<reference evidence="9" key="2">
    <citation type="journal article" date="2020" name="Microorganisms">
        <title>Osmotic Adaptation and Compatible Solute Biosynthesis of Phototrophic Bacteria as Revealed from Genome Analyses.</title>
        <authorList>
            <person name="Imhoff J.F."/>
            <person name="Rahn T."/>
            <person name="Kunzel S."/>
            <person name="Keller A."/>
            <person name="Neulinger S.C."/>
        </authorList>
    </citation>
    <scope>NUCLEOTIDE SEQUENCE</scope>
    <source>
        <strain evidence="9">DSM 11080</strain>
    </source>
</reference>
<dbReference type="EC" id="4.2.1.1" evidence="2"/>
<dbReference type="RefSeq" id="WP_200348506.1">
    <property type="nucleotide sequence ID" value="NZ_NRSJ01000060.1"/>
</dbReference>
<keyword evidence="5" id="KW-0456">Lyase</keyword>
<evidence type="ECO:0000313" key="9">
    <source>
        <dbReference type="EMBL" id="MBK1707028.1"/>
    </source>
</evidence>
<dbReference type="SUPFAM" id="SSF51069">
    <property type="entry name" value="Carbonic anhydrase"/>
    <property type="match status" value="1"/>
</dbReference>
<evidence type="ECO:0000256" key="2">
    <source>
        <dbReference type="ARBA" id="ARBA00012925"/>
    </source>
</evidence>
<keyword evidence="4" id="KW-0862">Zinc</keyword>
<evidence type="ECO:0000256" key="5">
    <source>
        <dbReference type="ARBA" id="ARBA00023239"/>
    </source>
</evidence>
<dbReference type="PROSITE" id="PS51144">
    <property type="entry name" value="ALPHA_CA_2"/>
    <property type="match status" value="1"/>
</dbReference>
<keyword evidence="3" id="KW-0479">Metal-binding</keyword>
<dbReference type="Proteomes" id="UP001296776">
    <property type="component" value="Unassembled WGS sequence"/>
</dbReference>
<dbReference type="GO" id="GO:0008270">
    <property type="term" value="F:zinc ion binding"/>
    <property type="evidence" value="ECO:0007669"/>
    <property type="project" value="InterPro"/>
</dbReference>
<evidence type="ECO:0000256" key="7">
    <source>
        <dbReference type="SAM" id="SignalP"/>
    </source>
</evidence>
<keyword evidence="7" id="KW-0732">Signal</keyword>
<dbReference type="Gene3D" id="3.10.200.10">
    <property type="entry name" value="Alpha carbonic anhydrase"/>
    <property type="match status" value="1"/>
</dbReference>
<dbReference type="Pfam" id="PF00194">
    <property type="entry name" value="Carb_anhydrase"/>
    <property type="match status" value="1"/>
</dbReference>
<evidence type="ECO:0000256" key="4">
    <source>
        <dbReference type="ARBA" id="ARBA00022833"/>
    </source>
</evidence>
<dbReference type="SMART" id="SM01057">
    <property type="entry name" value="Carb_anhydrase"/>
    <property type="match status" value="1"/>
</dbReference>
<dbReference type="InterPro" id="IPR001148">
    <property type="entry name" value="CA_dom"/>
</dbReference>
<dbReference type="InterPro" id="IPR041891">
    <property type="entry name" value="Alpha_CA_prokaryot-like"/>
</dbReference>
<dbReference type="InterPro" id="IPR036398">
    <property type="entry name" value="CA_dom_sf"/>
</dbReference>
<gene>
    <name evidence="9" type="ORF">CKO40_21450</name>
</gene>
<dbReference type="CDD" id="cd03124">
    <property type="entry name" value="alpha_CA_prokaryotic_like"/>
    <property type="match status" value="1"/>
</dbReference>
<dbReference type="AlphaFoldDB" id="A0AAJ0XC52"/>
<sequence length="278" mass="30032">MTVDWSRLAPTNASAISAVILLGASMLATPADAWQAQLSEMDGAVPEWSYGGEEQGPARWAALQSSYAVCGNGRLQSPVPLNTSSARFHTCIPLRFRYRSTSLQLVNDGNALRLGYDRGSYLVIDGLSYELVELRFHVPGEHAIDGRVPDGEIELIHGNNRGDIAIVSVPIEAGHRVNQTLRRILDNAPAAAGKAAYGRNIGVNAVFLLPARRSYFAYEGSLTRPPCKEGVLHYVLDTPLEVAASDLARLAQIAGANARPLQPLNGRRVDHLCATPRD</sequence>
<name>A0AAJ0XC52_9GAMM</name>
<evidence type="ECO:0000259" key="8">
    <source>
        <dbReference type="PROSITE" id="PS51144"/>
    </source>
</evidence>
<dbReference type="GO" id="GO:0004089">
    <property type="term" value="F:carbonate dehydratase activity"/>
    <property type="evidence" value="ECO:0007669"/>
    <property type="project" value="UniProtKB-EC"/>
</dbReference>
<dbReference type="PANTHER" id="PTHR18952">
    <property type="entry name" value="CARBONIC ANHYDRASE"/>
    <property type="match status" value="1"/>
</dbReference>
<evidence type="ECO:0000256" key="3">
    <source>
        <dbReference type="ARBA" id="ARBA00022723"/>
    </source>
</evidence>
<accession>A0AAJ0XC52</accession>
<proteinExistence type="inferred from homology"/>
<feature type="domain" description="Alpha-carbonic anhydrase" evidence="8">
    <location>
        <begin position="46"/>
        <end position="273"/>
    </location>
</feature>
<feature type="chain" id="PRO_5042543708" description="carbonic anhydrase" evidence="7">
    <location>
        <begin position="34"/>
        <end position="278"/>
    </location>
</feature>
<evidence type="ECO:0000313" key="10">
    <source>
        <dbReference type="Proteomes" id="UP001296776"/>
    </source>
</evidence>
<comment type="caution">
    <text evidence="9">The sequence shown here is derived from an EMBL/GenBank/DDBJ whole genome shotgun (WGS) entry which is preliminary data.</text>
</comment>
<feature type="signal peptide" evidence="7">
    <location>
        <begin position="1"/>
        <end position="33"/>
    </location>
</feature>
<organism evidence="9 10">
    <name type="scientific">Halochromatium glycolicum</name>
    <dbReference type="NCBI Taxonomy" id="85075"/>
    <lineage>
        <taxon>Bacteria</taxon>
        <taxon>Pseudomonadati</taxon>
        <taxon>Pseudomonadota</taxon>
        <taxon>Gammaproteobacteria</taxon>
        <taxon>Chromatiales</taxon>
        <taxon>Chromatiaceae</taxon>
        <taxon>Halochromatium</taxon>
    </lineage>
</organism>
<evidence type="ECO:0000256" key="6">
    <source>
        <dbReference type="ARBA" id="ARBA00048348"/>
    </source>
</evidence>
<dbReference type="InterPro" id="IPR023561">
    <property type="entry name" value="Carbonic_anhydrase_a-class"/>
</dbReference>
<keyword evidence="10" id="KW-1185">Reference proteome</keyword>
<dbReference type="EMBL" id="NRSJ01000060">
    <property type="protein sequence ID" value="MBK1707028.1"/>
    <property type="molecule type" value="Genomic_DNA"/>
</dbReference>
<dbReference type="PANTHER" id="PTHR18952:SF265">
    <property type="entry name" value="CARBONIC ANHYDRASE"/>
    <property type="match status" value="1"/>
</dbReference>
<reference evidence="9" key="1">
    <citation type="submission" date="2017-08" db="EMBL/GenBank/DDBJ databases">
        <authorList>
            <person name="Imhoff J.F."/>
            <person name="Rahn T."/>
            <person name="Kuenzel S."/>
            <person name="Neulinger S.C."/>
        </authorList>
    </citation>
    <scope>NUCLEOTIDE SEQUENCE</scope>
    <source>
        <strain evidence="9">DSM 11080</strain>
    </source>
</reference>
<comment type="catalytic activity">
    <reaction evidence="6">
        <text>hydrogencarbonate + H(+) = CO2 + H2O</text>
        <dbReference type="Rhea" id="RHEA:10748"/>
        <dbReference type="ChEBI" id="CHEBI:15377"/>
        <dbReference type="ChEBI" id="CHEBI:15378"/>
        <dbReference type="ChEBI" id="CHEBI:16526"/>
        <dbReference type="ChEBI" id="CHEBI:17544"/>
        <dbReference type="EC" id="4.2.1.1"/>
    </reaction>
</comment>
<evidence type="ECO:0000256" key="1">
    <source>
        <dbReference type="ARBA" id="ARBA00010718"/>
    </source>
</evidence>
<comment type="similarity">
    <text evidence="1">Belongs to the alpha-carbonic anhydrase family.</text>
</comment>
<protein>
    <recommendedName>
        <fullName evidence="2">carbonic anhydrase</fullName>
        <ecNumber evidence="2">4.2.1.1</ecNumber>
    </recommendedName>
</protein>